<reference evidence="1" key="1">
    <citation type="submission" date="2022-03" db="EMBL/GenBank/DDBJ databases">
        <title>ESBL-producing Moellerella wisconsensis and Escherichia marmotae isolated from wild game meat.</title>
        <authorList>
            <person name="Biggel M."/>
        </authorList>
    </citation>
    <scope>NUCLEOTIDE SEQUENCE</scope>
    <source>
        <strain evidence="1">W1</strain>
    </source>
</reference>
<keyword evidence="1" id="KW-0614">Plasmid</keyword>
<accession>A0ACD3YDG7</accession>
<evidence type="ECO:0000313" key="1">
    <source>
        <dbReference type="EMBL" id="UNH41005.1"/>
    </source>
</evidence>
<sequence length="128" mass="14664">MILEAFARYLESKNLGEVGVDLFCYYMPPKVPRGIMVMTPNDGILIDPELKGYYQDIFPVMIRAENINLLNNLSERVLKEMDARDFEVDGVYFNFIRAVTFPSIYPQNNGGSFEAGFVVEFSCYFSSE</sequence>
<evidence type="ECO:0000313" key="2">
    <source>
        <dbReference type="Proteomes" id="UP000829420"/>
    </source>
</evidence>
<name>A0ACD3YDG7_9GAMM</name>
<protein>
    <submittedName>
        <fullName evidence="1">Minor capsid protein</fullName>
    </submittedName>
</protein>
<gene>
    <name evidence="1" type="ORF">MNY70_18205</name>
</gene>
<organism evidence="1 2">
    <name type="scientific">Moellerella wisconsensis</name>
    <dbReference type="NCBI Taxonomy" id="158849"/>
    <lineage>
        <taxon>Bacteria</taxon>
        <taxon>Pseudomonadati</taxon>
        <taxon>Pseudomonadota</taxon>
        <taxon>Gammaproteobacteria</taxon>
        <taxon>Enterobacterales</taxon>
        <taxon>Morganellaceae</taxon>
        <taxon>Moellerella</taxon>
    </lineage>
</organism>
<proteinExistence type="predicted"/>
<dbReference type="EMBL" id="CP093257">
    <property type="protein sequence ID" value="UNH41005.1"/>
    <property type="molecule type" value="Genomic_DNA"/>
</dbReference>
<dbReference type="Proteomes" id="UP000829420">
    <property type="component" value="Plasmid pW1-b"/>
</dbReference>
<keyword evidence="2" id="KW-1185">Reference proteome</keyword>
<geneLocation type="plasmid" evidence="1 2">
    <name>pW1-b</name>
</geneLocation>